<feature type="region of interest" description="Disordered" evidence="17">
    <location>
        <begin position="1090"/>
        <end position="1145"/>
    </location>
</feature>
<name>A0A364MZC6_STELY</name>
<evidence type="ECO:0000256" key="15">
    <source>
        <dbReference type="ARBA" id="ARBA00066458"/>
    </source>
</evidence>
<comment type="similarity">
    <text evidence="14">In the N-terminal section; belongs to the cytochrome b5 family.</text>
</comment>
<dbReference type="PROSITE" id="PS50255">
    <property type="entry name" value="CYTOCHROME_B5_2"/>
    <property type="match status" value="1"/>
</dbReference>
<comment type="subunit">
    <text evidence="4">Homotetramer.</text>
</comment>
<comment type="cofactor">
    <cofactor evidence="2">
        <name>heme b</name>
        <dbReference type="ChEBI" id="CHEBI:60344"/>
    </cofactor>
</comment>
<dbReference type="InterPro" id="IPR011598">
    <property type="entry name" value="bHLH_dom"/>
</dbReference>
<feature type="domain" description="BHLH" evidence="19">
    <location>
        <begin position="170"/>
        <end position="218"/>
    </location>
</feature>
<dbReference type="PANTHER" id="PTHR13239:SF4">
    <property type="entry name" value="AT25231P"/>
    <property type="match status" value="1"/>
</dbReference>
<sequence>MADTAGYPTDGKLDAHNSVHTNKRKRDTRDQGINRPAPHNSNNDLTDQATASFLAAHNAADDDMNQQFEVHHNGGTNTASVGDTAAAALAYHQMTVPQATELQFQTQNSGDGSFSMGDHSQQQPGMQDFSLEALKAATQTGRPGQTAPSDSPPQSATHKPQVGTEEWHKVRRDNHKEVERRRRETINEGINELAKIVPGCEKNKGSILQRAVQFITQLKENEQQNIEKWTLEKLLTEQAITELSASCDKFKAECQRAWDECQIYKRACENNGILPDEIKERQENGEQTGANPIERHILSQAAMENSQVPGEPLVPPIVDGAELIGNTSADFPVIEAEPEEELDLPLDTAEQQRLLLDQDENQPQAGPPLTLPARPGLQRGSSGPTPAPHLPPPAPPGPPPDTPQNDSLSLAQLQNLVRGLPKVEPAPYAFSYDDASSFEEELEEWFSYAVEEQAMLLKTQASYALEWSAFHGLNSVANGEHGLDWATATTSQCQDFVRHLLAGLKEAEPVARLKKLEALVYVLLGCWYETAGLFEPTTDSEATLRRGSNAGPAYPKSGKQVALIKRHVHLLAECNGVQGIVDMLDSSFRRACGVDVVPETQHDSKEAERREIWCAMTTVYVLLEVARDEEKTGKGLKLRTAILDLNKPGLLILFVDLIAKLRWDESINLPLGKISLLLWKTMLVTFGGLAEVKNVKEKFQDSGLDSEDAKGQPLITASPLDYHLFRQEISSKYPAYNPPLPLFPLEPENNSILPPLKNHPNKVAGNHVFGSGLGDTNGSSTSILHQPVHIATPAPSPPPSPAGPGGKGGKKQNYQTNQMFPFLYPPLDESSNKLGGKGSTDLQDLLVGRKWEGSDIPASILEAAELFAKRMKATRAMKQLWKERVAFMKYERGWTGADEHPDIEELSLEPKGDKAKERPPAPGSSEERLHLVEEFYRVALPNLQSLIIVLIKAILAHVTALVTQSSGANGLQGGFQFQENQNGTTAGRPDMNGLNGHGVATNEELDAMRTQEVLDKAVTGTLILILKWFKVSHVLKFEYITQLLVDSSYVPLILKLLQLQEVERIVNFKSEQEELNFFNYCRSHSRNAFDEETDEYHDEGRGDGDSDEDDAVPPPIRLSRQDTNDSGVEPAMPAAQLQPPEVDELGFPTNELPKEPITNFSWRAFFTSINYLRIMQKICKNKAHRNLMLVSYKSSQFLRKSLKVPQPELRLYTLKLFKNQVPYCGRKWRQSNMRVITAVYLHCRPELRDDWLAGSDVDAEVDESVPLEQALRSLTHWHNLKRYPESLGAKPGVLEEEQDFFRNELEKMDWGDEGVNEGEMEQNWPELQVEDDAGREQFLERPRYQLHRRRQAVRGGRLAGPTLARSISAPMAKTWPRLNGRAKRVCSWDIHAELEALVKASTEEDSDEEDVLVEKVTGKEANTSSDDLGEDAFFFLLHEGWRSKVKSEFRRRRRRRTKIAQHNTAESCWVILYGNVYDVTRFLPEHPGGSKVILQLAGTDATEEYDPIHPPGILEENLEASDKLGTVNPDSLPKEEKIPEQTGEAQDEGPVDIDSLLNLDEIEEVATKQIPYKAWAYYFSASDDLQSKSFNNSVYRSILLRPRVFVDCTRCDTSTTLLGHNVKIPIYISPAAMARLAHPDGEWGIAQACEKYGAMHLISQNASMTPEQIVADAKPGQVFGWQLYVQNERQKSEAVLARMNKLDCIKFICLTLDAPVPGKREHDERSKNVGSNLPVRAAVQESQSTSKTSPAAQTPTQASENEKPKPKSMGMGQSLFWGTAADLTWRSTLPWLRKHTDKPIVLKGIQTHEDAYLASLHAPHVKAIILSNHGGRALDTAPPAVHTLLEIRKYCPEVFDRVEVWVDGGIKRGTDVVKALCLGAKGVGLGRAALFGLGAGGKEGVERVLEILKAETETCMRLLGVEKIEQLGPFLSPPGPVSAHLIHEPRGLYVN</sequence>
<evidence type="ECO:0000256" key="12">
    <source>
        <dbReference type="ARBA" id="ARBA00052399"/>
    </source>
</evidence>
<dbReference type="Gene3D" id="4.10.280.10">
    <property type="entry name" value="Helix-loop-helix DNA-binding domain"/>
    <property type="match status" value="1"/>
</dbReference>
<keyword evidence="22" id="KW-1185">Reference proteome</keyword>
<dbReference type="GO" id="GO:0005829">
    <property type="term" value="C:cytosol"/>
    <property type="evidence" value="ECO:0007669"/>
    <property type="project" value="TreeGrafter"/>
</dbReference>
<dbReference type="PROSITE" id="PS51349">
    <property type="entry name" value="FMN_HYDROXY_ACID_DH_2"/>
    <property type="match status" value="1"/>
</dbReference>
<dbReference type="SUPFAM" id="SSF47459">
    <property type="entry name" value="HLH, helix-loop-helix DNA-binding domain"/>
    <property type="match status" value="1"/>
</dbReference>
<evidence type="ECO:0000256" key="1">
    <source>
        <dbReference type="ARBA" id="ARBA00001917"/>
    </source>
</evidence>
<evidence type="ECO:0000256" key="3">
    <source>
        <dbReference type="ARBA" id="ARBA00004569"/>
    </source>
</evidence>
<reference evidence="22" key="1">
    <citation type="submission" date="2018-05" db="EMBL/GenBank/DDBJ databases">
        <title>Draft genome sequence of Stemphylium lycopersici strain CIDEFI 213.</title>
        <authorList>
            <person name="Medina R."/>
            <person name="Franco M.E.E."/>
            <person name="Lucentini C.G."/>
            <person name="Saparrat M.C.N."/>
            <person name="Balatti P.A."/>
        </authorList>
    </citation>
    <scope>NUCLEOTIDE SEQUENCE [LARGE SCALE GENOMIC DNA]</scope>
    <source>
        <strain evidence="22">CIDEFI 213</strain>
    </source>
</reference>
<dbReference type="SUPFAM" id="SSF51395">
    <property type="entry name" value="FMN-linked oxidoreductases"/>
    <property type="match status" value="1"/>
</dbReference>
<comment type="caution">
    <text evidence="21">The sequence shown here is derived from an EMBL/GenBank/DDBJ whole genome shotgun (WGS) entry which is preliminary data.</text>
</comment>
<evidence type="ECO:0000256" key="2">
    <source>
        <dbReference type="ARBA" id="ARBA00001970"/>
    </source>
</evidence>
<feature type="compositionally biased region" description="Polar residues" evidence="17">
    <location>
        <begin position="1740"/>
        <end position="1759"/>
    </location>
</feature>
<evidence type="ECO:0000259" key="18">
    <source>
        <dbReference type="PROSITE" id="PS50255"/>
    </source>
</evidence>
<dbReference type="InterPro" id="IPR036400">
    <property type="entry name" value="Cyt_B5-like_heme/steroid_sf"/>
</dbReference>
<keyword evidence="10" id="KW-0408">Iron</keyword>
<dbReference type="CDD" id="cd02922">
    <property type="entry name" value="FCB2_FMN"/>
    <property type="match status" value="1"/>
</dbReference>
<feature type="region of interest" description="Disordered" evidence="17">
    <location>
        <begin position="790"/>
        <end position="814"/>
    </location>
</feature>
<feature type="compositionally biased region" description="Polar residues" evidence="17">
    <location>
        <begin position="138"/>
        <end position="158"/>
    </location>
</feature>
<feature type="region of interest" description="Disordered" evidence="17">
    <location>
        <begin position="1"/>
        <end position="45"/>
    </location>
</feature>
<accession>A0A364MZC6</accession>
<evidence type="ECO:0000256" key="9">
    <source>
        <dbReference type="ARBA" id="ARBA00023002"/>
    </source>
</evidence>
<dbReference type="InterPro" id="IPR040185">
    <property type="entry name" value="Far11/STRP"/>
</dbReference>
<evidence type="ECO:0000256" key="6">
    <source>
        <dbReference type="ARBA" id="ARBA00022630"/>
    </source>
</evidence>
<feature type="region of interest" description="Disordered" evidence="17">
    <location>
        <begin position="901"/>
        <end position="926"/>
    </location>
</feature>
<feature type="compositionally biased region" description="Basic and acidic residues" evidence="17">
    <location>
        <begin position="908"/>
        <end position="926"/>
    </location>
</feature>
<evidence type="ECO:0000256" key="4">
    <source>
        <dbReference type="ARBA" id="ARBA00011881"/>
    </source>
</evidence>
<dbReference type="PROSITE" id="PS00191">
    <property type="entry name" value="CYTOCHROME_B5_1"/>
    <property type="match status" value="1"/>
</dbReference>
<keyword evidence="8" id="KW-0479">Metal-binding</keyword>
<dbReference type="InterPro" id="IPR037458">
    <property type="entry name" value="L-MDH/L-LDH_FMN-bd"/>
</dbReference>
<dbReference type="InterPro" id="IPR012486">
    <property type="entry name" value="Far11/STRP_N"/>
</dbReference>
<dbReference type="Pfam" id="PF07923">
    <property type="entry name" value="N1221"/>
    <property type="match status" value="1"/>
</dbReference>
<dbReference type="InterPro" id="IPR036638">
    <property type="entry name" value="HLH_DNA-bd_sf"/>
</dbReference>
<evidence type="ECO:0000256" key="10">
    <source>
        <dbReference type="ARBA" id="ARBA00023004"/>
    </source>
</evidence>
<dbReference type="Pfam" id="PF00010">
    <property type="entry name" value="HLH"/>
    <property type="match status" value="1"/>
</dbReference>
<feature type="region of interest" description="Disordered" evidence="17">
    <location>
        <begin position="138"/>
        <end position="182"/>
    </location>
</feature>
<feature type="domain" description="Cytochrome b5 heme-binding" evidence="18">
    <location>
        <begin position="1451"/>
        <end position="1528"/>
    </location>
</feature>
<evidence type="ECO:0000256" key="17">
    <source>
        <dbReference type="SAM" id="MobiDB-lite"/>
    </source>
</evidence>
<feature type="compositionally biased region" description="Pro residues" evidence="17">
    <location>
        <begin position="385"/>
        <end position="402"/>
    </location>
</feature>
<dbReference type="CDD" id="cd11398">
    <property type="entry name" value="bHLHzip_scCBP1"/>
    <property type="match status" value="1"/>
</dbReference>
<dbReference type="Pfam" id="PF01070">
    <property type="entry name" value="FMN_dh"/>
    <property type="match status" value="1"/>
</dbReference>
<dbReference type="InterPro" id="IPR047206">
    <property type="entry name" value="bHLHzip_scCBP1-like"/>
</dbReference>
<dbReference type="SMART" id="SM01117">
    <property type="entry name" value="Cyt-b5"/>
    <property type="match status" value="1"/>
</dbReference>
<dbReference type="GO" id="GO:0005758">
    <property type="term" value="C:mitochondrial intermembrane space"/>
    <property type="evidence" value="ECO:0007669"/>
    <property type="project" value="UniProtKB-SubCell"/>
</dbReference>
<evidence type="ECO:0000259" key="20">
    <source>
        <dbReference type="PROSITE" id="PS51349"/>
    </source>
</evidence>
<dbReference type="SMART" id="SM01292">
    <property type="entry name" value="N1221"/>
    <property type="match status" value="1"/>
</dbReference>
<dbReference type="InterPro" id="IPR018506">
    <property type="entry name" value="Cyt_B5_heme-BS"/>
</dbReference>
<dbReference type="SMART" id="SM01293">
    <property type="entry name" value="DUF3402"/>
    <property type="match status" value="1"/>
</dbReference>
<dbReference type="InterPro" id="IPR021819">
    <property type="entry name" value="Far11/STRP_C"/>
</dbReference>
<dbReference type="GO" id="GO:0003700">
    <property type="term" value="F:DNA-binding transcription factor activity"/>
    <property type="evidence" value="ECO:0007669"/>
    <property type="project" value="InterPro"/>
</dbReference>
<feature type="region of interest" description="Disordered" evidence="17">
    <location>
        <begin position="360"/>
        <end position="407"/>
    </location>
</feature>
<dbReference type="GO" id="GO:0046872">
    <property type="term" value="F:metal ion binding"/>
    <property type="evidence" value="ECO:0007669"/>
    <property type="project" value="UniProtKB-KW"/>
</dbReference>
<dbReference type="SUPFAM" id="SSF55856">
    <property type="entry name" value="Cytochrome b5-like heme/steroid binding domain"/>
    <property type="match status" value="1"/>
</dbReference>
<evidence type="ECO:0000313" key="22">
    <source>
        <dbReference type="Proteomes" id="UP000249619"/>
    </source>
</evidence>
<dbReference type="Pfam" id="PF00173">
    <property type="entry name" value="Cyt-b5"/>
    <property type="match status" value="1"/>
</dbReference>
<feature type="region of interest" description="Disordered" evidence="17">
    <location>
        <begin position="1718"/>
        <end position="1771"/>
    </location>
</feature>
<keyword evidence="9" id="KW-0560">Oxidoreductase</keyword>
<evidence type="ECO:0000256" key="16">
    <source>
        <dbReference type="ARBA" id="ARBA00068515"/>
    </source>
</evidence>
<feature type="compositionally biased region" description="Basic and acidic residues" evidence="17">
    <location>
        <begin position="1718"/>
        <end position="1727"/>
    </location>
</feature>
<keyword evidence="7" id="KW-0288">FMN</keyword>
<dbReference type="Proteomes" id="UP000249619">
    <property type="component" value="Unassembled WGS sequence"/>
</dbReference>
<dbReference type="EC" id="1.1.2.3" evidence="15"/>
<evidence type="ECO:0000256" key="5">
    <source>
        <dbReference type="ARBA" id="ARBA00022617"/>
    </source>
</evidence>
<keyword evidence="5" id="KW-0349">Heme</keyword>
<evidence type="ECO:0000313" key="21">
    <source>
        <dbReference type="EMBL" id="RAR07853.1"/>
    </source>
</evidence>
<dbReference type="GO" id="GO:0020037">
    <property type="term" value="F:heme binding"/>
    <property type="evidence" value="ECO:0007669"/>
    <property type="project" value="InterPro"/>
</dbReference>
<comment type="subcellular location">
    <subcellularLocation>
        <location evidence="3">Mitochondrion intermembrane space</location>
    </subcellularLocation>
</comment>
<evidence type="ECO:0000256" key="7">
    <source>
        <dbReference type="ARBA" id="ARBA00022643"/>
    </source>
</evidence>
<comment type="cofactor">
    <cofactor evidence="1">
        <name>FMN</name>
        <dbReference type="ChEBI" id="CHEBI:58210"/>
    </cofactor>
</comment>
<keyword evidence="6" id="KW-0285">Flavoprotein</keyword>
<feature type="domain" description="FMN hydroxy acid dehydrogenase" evidence="20">
    <location>
        <begin position="1551"/>
        <end position="1937"/>
    </location>
</feature>
<dbReference type="SMART" id="SM00353">
    <property type="entry name" value="HLH"/>
    <property type="match status" value="1"/>
</dbReference>
<dbReference type="InterPro" id="IPR000262">
    <property type="entry name" value="FMN-dep_DH"/>
</dbReference>
<dbReference type="InterPro" id="IPR013785">
    <property type="entry name" value="Aldolase_TIM"/>
</dbReference>
<dbReference type="EMBL" id="QGDH01000094">
    <property type="protein sequence ID" value="RAR07853.1"/>
    <property type="molecule type" value="Genomic_DNA"/>
</dbReference>
<dbReference type="InterPro" id="IPR037396">
    <property type="entry name" value="FMN_HAD"/>
</dbReference>
<dbReference type="Gene3D" id="3.20.20.70">
    <property type="entry name" value="Aldolase class I"/>
    <property type="match status" value="1"/>
</dbReference>
<dbReference type="PRINTS" id="PR00363">
    <property type="entry name" value="CYTOCHROMEB5"/>
</dbReference>
<comment type="catalytic activity">
    <reaction evidence="12">
        <text>(S)-lactate + 2 Fe(III)-[cytochrome c] = 2 Fe(II)-[cytochrome c] + pyruvate + 2 H(+)</text>
        <dbReference type="Rhea" id="RHEA:19909"/>
        <dbReference type="Rhea" id="RHEA-COMP:10350"/>
        <dbReference type="Rhea" id="RHEA-COMP:14399"/>
        <dbReference type="ChEBI" id="CHEBI:15361"/>
        <dbReference type="ChEBI" id="CHEBI:15378"/>
        <dbReference type="ChEBI" id="CHEBI:16651"/>
        <dbReference type="ChEBI" id="CHEBI:29033"/>
        <dbReference type="ChEBI" id="CHEBI:29034"/>
        <dbReference type="EC" id="1.1.2.3"/>
    </reaction>
    <physiologicalReaction direction="left-to-right" evidence="12">
        <dbReference type="Rhea" id="RHEA:19910"/>
    </physiologicalReaction>
</comment>
<dbReference type="PANTHER" id="PTHR13239">
    <property type="entry name" value="PROTEIN REQUIRED FOR HYPHAL ANASTOMOSIS HAM-2"/>
    <property type="match status" value="1"/>
</dbReference>
<comment type="similarity">
    <text evidence="13">In the C-terminal section; belongs to the FMN-dependent alpha-hydroxy acid dehydrogenase family.</text>
</comment>
<evidence type="ECO:0000256" key="8">
    <source>
        <dbReference type="ARBA" id="ARBA00022723"/>
    </source>
</evidence>
<dbReference type="GO" id="GO:0046983">
    <property type="term" value="F:protein dimerization activity"/>
    <property type="evidence" value="ECO:0007669"/>
    <property type="project" value="InterPro"/>
</dbReference>
<proteinExistence type="inferred from homology"/>
<dbReference type="FunFam" id="3.20.20.70:FF:000062">
    <property type="entry name" value="Cytochrome b2, mitochondrial, putative"/>
    <property type="match status" value="1"/>
</dbReference>
<keyword evidence="11" id="KW-0496">Mitochondrion</keyword>
<evidence type="ECO:0000256" key="11">
    <source>
        <dbReference type="ARBA" id="ARBA00023128"/>
    </source>
</evidence>
<protein>
    <recommendedName>
        <fullName evidence="16">L-lactate dehydrogenase (cytochrome)</fullName>
        <ecNumber evidence="15">1.1.2.3</ecNumber>
    </recommendedName>
</protein>
<dbReference type="STRING" id="183478.A0A364MZC6"/>
<dbReference type="PROSITE" id="PS50888">
    <property type="entry name" value="BHLH"/>
    <property type="match status" value="1"/>
</dbReference>
<gene>
    <name evidence="21" type="ORF">DDE83_006271</name>
</gene>
<feature type="region of interest" description="Disordered" evidence="17">
    <location>
        <begin position="1524"/>
        <end position="1550"/>
    </location>
</feature>
<dbReference type="InterPro" id="IPR001199">
    <property type="entry name" value="Cyt_B5-like_heme/steroid-bd"/>
</dbReference>
<dbReference type="Pfam" id="PF11882">
    <property type="entry name" value="DUF3402"/>
    <property type="match status" value="1"/>
</dbReference>
<evidence type="ECO:0000256" key="13">
    <source>
        <dbReference type="ARBA" id="ARBA00061137"/>
    </source>
</evidence>
<evidence type="ECO:0000256" key="14">
    <source>
        <dbReference type="ARBA" id="ARBA00061589"/>
    </source>
</evidence>
<dbReference type="GO" id="GO:0007010">
    <property type="term" value="P:cytoskeleton organization"/>
    <property type="evidence" value="ECO:0007669"/>
    <property type="project" value="TreeGrafter"/>
</dbReference>
<organism evidence="21 22">
    <name type="scientific">Stemphylium lycopersici</name>
    <name type="common">Tomato gray leaf spot disease fungus</name>
    <name type="synonym">Thyrospora lycopersici</name>
    <dbReference type="NCBI Taxonomy" id="183478"/>
    <lineage>
        <taxon>Eukaryota</taxon>
        <taxon>Fungi</taxon>
        <taxon>Dikarya</taxon>
        <taxon>Ascomycota</taxon>
        <taxon>Pezizomycotina</taxon>
        <taxon>Dothideomycetes</taxon>
        <taxon>Pleosporomycetidae</taxon>
        <taxon>Pleosporales</taxon>
        <taxon>Pleosporineae</taxon>
        <taxon>Pleosporaceae</taxon>
        <taxon>Stemphylium</taxon>
    </lineage>
</organism>
<dbReference type="GO" id="GO:0004460">
    <property type="term" value="F:L-lactate dehydrogenase (cytochrome) activity"/>
    <property type="evidence" value="ECO:0007669"/>
    <property type="project" value="UniProtKB-EC"/>
</dbReference>
<dbReference type="Gene3D" id="3.10.120.10">
    <property type="entry name" value="Cytochrome b5-like heme/steroid binding domain"/>
    <property type="match status" value="1"/>
</dbReference>
<evidence type="ECO:0000259" key="19">
    <source>
        <dbReference type="PROSITE" id="PS50888"/>
    </source>
</evidence>